<dbReference type="EMBL" id="SJPS01000002">
    <property type="protein sequence ID" value="TWU28478.1"/>
    <property type="molecule type" value="Genomic_DNA"/>
</dbReference>
<dbReference type="OrthoDB" id="264277at2"/>
<organism evidence="2 3">
    <name type="scientific">Bythopirellula polymerisocia</name>
    <dbReference type="NCBI Taxonomy" id="2528003"/>
    <lineage>
        <taxon>Bacteria</taxon>
        <taxon>Pseudomonadati</taxon>
        <taxon>Planctomycetota</taxon>
        <taxon>Planctomycetia</taxon>
        <taxon>Pirellulales</taxon>
        <taxon>Lacipirellulaceae</taxon>
        <taxon>Bythopirellula</taxon>
    </lineage>
</organism>
<evidence type="ECO:0000313" key="2">
    <source>
        <dbReference type="EMBL" id="TWU28478.1"/>
    </source>
</evidence>
<protein>
    <recommendedName>
        <fullName evidence="4">LamG-like jellyroll fold domain-containing protein</fullName>
    </recommendedName>
</protein>
<dbReference type="Pfam" id="PF13385">
    <property type="entry name" value="Laminin_G_3"/>
    <property type="match status" value="1"/>
</dbReference>
<proteinExistence type="predicted"/>
<dbReference type="InterPro" id="IPR013320">
    <property type="entry name" value="ConA-like_dom_sf"/>
</dbReference>
<keyword evidence="3" id="KW-1185">Reference proteome</keyword>
<accession>A0A5C6CVK1</accession>
<name>A0A5C6CVK1_9BACT</name>
<comment type="caution">
    <text evidence="2">The sequence shown here is derived from an EMBL/GenBank/DDBJ whole genome shotgun (WGS) entry which is preliminary data.</text>
</comment>
<dbReference type="AlphaFoldDB" id="A0A5C6CVK1"/>
<gene>
    <name evidence="2" type="ORF">Pla144_17680</name>
</gene>
<dbReference type="Gene3D" id="2.60.120.200">
    <property type="match status" value="1"/>
</dbReference>
<dbReference type="SUPFAM" id="SSF49899">
    <property type="entry name" value="Concanavalin A-like lectins/glucanases"/>
    <property type="match status" value="1"/>
</dbReference>
<keyword evidence="1" id="KW-0732">Signal</keyword>
<evidence type="ECO:0000313" key="3">
    <source>
        <dbReference type="Proteomes" id="UP000318437"/>
    </source>
</evidence>
<feature type="chain" id="PRO_5022924517" description="LamG-like jellyroll fold domain-containing protein" evidence="1">
    <location>
        <begin position="23"/>
        <end position="343"/>
    </location>
</feature>
<sequence precursor="true">MYRICAITIALLLITLPSEVSAAPVDFQLAIQDDNPLLWYQLAEGTGQAVNFGSLGSAYNATYHGTVGRQMPTSSGDAGVEFDSIDDFLESLGSSPLVGNPTFSIETLIFFPVGGAAGLWGPYLHWGDGGGVSGSLSRTGQEVYFGAQNTNLNRVYTGFYNGGKRTQNTVPLGEWLHLVWTRQGGVSSDAGSTLYVNGLPVPLEQDPNLTPGFIGGTSIDVTSTPFRINRGRDFVDLRHFDGTMDEIALYDRVLTPQEVIDHTLQVPGMLVLGDYDQDGDVDGHDFLVWQRGGSPNGTGSGDLALWQAQYGTPVVAASTAVPEPSNWVFLLFAAVGGVFSRKR</sequence>
<feature type="signal peptide" evidence="1">
    <location>
        <begin position="1"/>
        <end position="22"/>
    </location>
</feature>
<dbReference type="Proteomes" id="UP000318437">
    <property type="component" value="Unassembled WGS sequence"/>
</dbReference>
<dbReference type="RefSeq" id="WP_146449998.1">
    <property type="nucleotide sequence ID" value="NZ_SJPS01000002.1"/>
</dbReference>
<evidence type="ECO:0008006" key="4">
    <source>
        <dbReference type="Google" id="ProtNLM"/>
    </source>
</evidence>
<evidence type="ECO:0000256" key="1">
    <source>
        <dbReference type="SAM" id="SignalP"/>
    </source>
</evidence>
<reference evidence="2 3" key="1">
    <citation type="submission" date="2019-02" db="EMBL/GenBank/DDBJ databases">
        <title>Deep-cultivation of Planctomycetes and their phenomic and genomic characterization uncovers novel biology.</title>
        <authorList>
            <person name="Wiegand S."/>
            <person name="Jogler M."/>
            <person name="Boedeker C."/>
            <person name="Pinto D."/>
            <person name="Vollmers J."/>
            <person name="Rivas-Marin E."/>
            <person name="Kohn T."/>
            <person name="Peeters S.H."/>
            <person name="Heuer A."/>
            <person name="Rast P."/>
            <person name="Oberbeckmann S."/>
            <person name="Bunk B."/>
            <person name="Jeske O."/>
            <person name="Meyerdierks A."/>
            <person name="Storesund J.E."/>
            <person name="Kallscheuer N."/>
            <person name="Luecker S."/>
            <person name="Lage O.M."/>
            <person name="Pohl T."/>
            <person name="Merkel B.J."/>
            <person name="Hornburger P."/>
            <person name="Mueller R.-W."/>
            <person name="Bruemmer F."/>
            <person name="Labrenz M."/>
            <person name="Spormann A.M."/>
            <person name="Op Den Camp H."/>
            <person name="Overmann J."/>
            <person name="Amann R."/>
            <person name="Jetten M.S.M."/>
            <person name="Mascher T."/>
            <person name="Medema M.H."/>
            <person name="Devos D.P."/>
            <person name="Kaster A.-K."/>
            <person name="Ovreas L."/>
            <person name="Rohde M."/>
            <person name="Galperin M.Y."/>
            <person name="Jogler C."/>
        </authorList>
    </citation>
    <scope>NUCLEOTIDE SEQUENCE [LARGE SCALE GENOMIC DNA]</scope>
    <source>
        <strain evidence="2 3">Pla144</strain>
    </source>
</reference>